<feature type="transmembrane region" description="Helical" evidence="13">
    <location>
        <begin position="585"/>
        <end position="606"/>
    </location>
</feature>
<dbReference type="GO" id="GO:0005886">
    <property type="term" value="C:plasma membrane"/>
    <property type="evidence" value="ECO:0007669"/>
    <property type="project" value="UniProtKB-SubCell"/>
</dbReference>
<evidence type="ECO:0000256" key="4">
    <source>
        <dbReference type="ARBA" id="ARBA00010333"/>
    </source>
</evidence>
<evidence type="ECO:0000256" key="2">
    <source>
        <dbReference type="ARBA" id="ARBA00004202"/>
    </source>
</evidence>
<evidence type="ECO:0000256" key="3">
    <source>
        <dbReference type="ARBA" id="ARBA00005417"/>
    </source>
</evidence>
<dbReference type="Gene3D" id="3.40.190.10">
    <property type="entry name" value="Periplasmic binding protein-like II"/>
    <property type="match status" value="4"/>
</dbReference>
<dbReference type="GO" id="GO:0015276">
    <property type="term" value="F:ligand-gated monoatomic ion channel activity"/>
    <property type="evidence" value="ECO:0007669"/>
    <property type="project" value="InterPro"/>
</dbReference>
<organism evidence="17 18">
    <name type="scientific">Candidatus Fimadaptatus faecigallinarum</name>
    <dbReference type="NCBI Taxonomy" id="2840814"/>
    <lineage>
        <taxon>Bacteria</taxon>
        <taxon>Bacillati</taxon>
        <taxon>Bacillota</taxon>
        <taxon>Clostridia</taxon>
        <taxon>Eubacteriales</taxon>
        <taxon>Candidatus Fimadaptatus</taxon>
    </lineage>
</organism>
<comment type="caution">
    <text evidence="17">The sequence shown here is derived from an EMBL/GenBank/DDBJ whole genome shotgun (WGS) entry which is preliminary data.</text>
</comment>
<evidence type="ECO:0000256" key="8">
    <source>
        <dbReference type="ARBA" id="ARBA00022729"/>
    </source>
</evidence>
<dbReference type="InterPro" id="IPR035906">
    <property type="entry name" value="MetI-like_sf"/>
</dbReference>
<dbReference type="SUPFAM" id="SSF53850">
    <property type="entry name" value="Periplasmic binding protein-like II"/>
    <property type="match status" value="3"/>
</dbReference>
<dbReference type="InterPro" id="IPR003439">
    <property type="entry name" value="ABC_transporter-like_ATP-bd"/>
</dbReference>
<dbReference type="Proteomes" id="UP000824123">
    <property type="component" value="Unassembled WGS sequence"/>
</dbReference>
<dbReference type="EMBL" id="DVNK01000011">
    <property type="protein sequence ID" value="HIU45947.1"/>
    <property type="molecule type" value="Genomic_DNA"/>
</dbReference>
<keyword evidence="10" id="KW-0067">ATP-binding</keyword>
<evidence type="ECO:0000256" key="6">
    <source>
        <dbReference type="ARBA" id="ARBA00022475"/>
    </source>
</evidence>
<evidence type="ECO:0000256" key="14">
    <source>
        <dbReference type="SAM" id="MobiDB-lite"/>
    </source>
</evidence>
<dbReference type="InterPro" id="IPR018313">
    <property type="entry name" value="SBP_3_CS"/>
</dbReference>
<dbReference type="PROSITE" id="PS50893">
    <property type="entry name" value="ABC_TRANSPORTER_2"/>
    <property type="match status" value="1"/>
</dbReference>
<evidence type="ECO:0000256" key="1">
    <source>
        <dbReference type="ARBA" id="ARBA00004141"/>
    </source>
</evidence>
<evidence type="ECO:0000256" key="9">
    <source>
        <dbReference type="ARBA" id="ARBA00022741"/>
    </source>
</evidence>
<dbReference type="InterPro" id="IPR027417">
    <property type="entry name" value="P-loop_NTPase"/>
</dbReference>
<evidence type="ECO:0000259" key="15">
    <source>
        <dbReference type="PROSITE" id="PS50893"/>
    </source>
</evidence>
<evidence type="ECO:0000256" key="10">
    <source>
        <dbReference type="ARBA" id="ARBA00022840"/>
    </source>
</evidence>
<dbReference type="SUPFAM" id="SSF52540">
    <property type="entry name" value="P-loop containing nucleoside triphosphate hydrolases"/>
    <property type="match status" value="1"/>
</dbReference>
<dbReference type="SMART" id="SM00079">
    <property type="entry name" value="PBPe"/>
    <property type="match status" value="1"/>
</dbReference>
<name>A0A9D1LQ62_9FIRM</name>
<feature type="domain" description="ABC transmembrane type-1" evidence="16">
    <location>
        <begin position="547"/>
        <end position="735"/>
    </location>
</feature>
<feature type="transmembrane region" description="Helical" evidence="13">
    <location>
        <begin position="612"/>
        <end position="634"/>
    </location>
</feature>
<keyword evidence="8" id="KW-0732">Signal</keyword>
<dbReference type="SMART" id="SM00382">
    <property type="entry name" value="AAA"/>
    <property type="match status" value="1"/>
</dbReference>
<feature type="transmembrane region" description="Helical" evidence="13">
    <location>
        <begin position="553"/>
        <end position="573"/>
    </location>
</feature>
<dbReference type="InterPro" id="IPR050086">
    <property type="entry name" value="MetN_ABC_transporter-like"/>
</dbReference>
<evidence type="ECO:0000313" key="17">
    <source>
        <dbReference type="EMBL" id="HIU45947.1"/>
    </source>
</evidence>
<evidence type="ECO:0000256" key="13">
    <source>
        <dbReference type="RuleBase" id="RU363032"/>
    </source>
</evidence>
<dbReference type="SUPFAM" id="SSF161098">
    <property type="entry name" value="MetI-like"/>
    <property type="match status" value="1"/>
</dbReference>
<keyword evidence="6" id="KW-1003">Cell membrane</keyword>
<dbReference type="Pfam" id="PF00528">
    <property type="entry name" value="BPD_transp_1"/>
    <property type="match status" value="1"/>
</dbReference>
<evidence type="ECO:0000256" key="12">
    <source>
        <dbReference type="ARBA" id="ARBA00023136"/>
    </source>
</evidence>
<evidence type="ECO:0000256" key="11">
    <source>
        <dbReference type="ARBA" id="ARBA00022989"/>
    </source>
</evidence>
<comment type="similarity">
    <text evidence="3">Belongs to the ABC transporter superfamily.</text>
</comment>
<dbReference type="PANTHER" id="PTHR43166:SF9">
    <property type="entry name" value="GLUTAMATE_ASPARTATE IMPORT ATP-BINDING PROTEIN GLTL"/>
    <property type="match status" value="1"/>
</dbReference>
<evidence type="ECO:0000256" key="7">
    <source>
        <dbReference type="ARBA" id="ARBA00022692"/>
    </source>
</evidence>
<dbReference type="Pfam" id="PF00497">
    <property type="entry name" value="SBP_bac_3"/>
    <property type="match status" value="2"/>
</dbReference>
<evidence type="ECO:0000259" key="16">
    <source>
        <dbReference type="PROSITE" id="PS50928"/>
    </source>
</evidence>
<dbReference type="InterPro" id="IPR000515">
    <property type="entry name" value="MetI-like"/>
</dbReference>
<comment type="subcellular location">
    <subcellularLocation>
        <location evidence="13">Cell membrane</location>
        <topology evidence="13">Multi-pass membrane protein</topology>
    </subcellularLocation>
    <subcellularLocation>
        <location evidence="2">Cell membrane</location>
        <topology evidence="2">Peripheral membrane protein</topology>
    </subcellularLocation>
    <subcellularLocation>
        <location evidence="1">Membrane</location>
        <topology evidence="1">Multi-pass membrane protein</topology>
    </subcellularLocation>
</comment>
<feature type="domain" description="ABC transporter" evidence="15">
    <location>
        <begin position="781"/>
        <end position="1015"/>
    </location>
</feature>
<dbReference type="InterPro" id="IPR017871">
    <property type="entry name" value="ABC_transporter-like_CS"/>
</dbReference>
<comment type="similarity">
    <text evidence="4">Belongs to the bacterial solute-binding protein 3 family.</text>
</comment>
<dbReference type="InterPro" id="IPR001638">
    <property type="entry name" value="Solute-binding_3/MltF_N"/>
</dbReference>
<proteinExistence type="inferred from homology"/>
<dbReference type="PROSITE" id="PS01039">
    <property type="entry name" value="SBP_BACTERIAL_3"/>
    <property type="match status" value="1"/>
</dbReference>
<dbReference type="SMART" id="SM00062">
    <property type="entry name" value="PBPb"/>
    <property type="match status" value="1"/>
</dbReference>
<dbReference type="Pfam" id="PF00005">
    <property type="entry name" value="ABC_tran"/>
    <property type="match status" value="1"/>
</dbReference>
<keyword evidence="12 13" id="KW-0472">Membrane</keyword>
<evidence type="ECO:0000256" key="5">
    <source>
        <dbReference type="ARBA" id="ARBA00022448"/>
    </source>
</evidence>
<dbReference type="InterPro" id="IPR003593">
    <property type="entry name" value="AAA+_ATPase"/>
</dbReference>
<dbReference type="PROSITE" id="PS51257">
    <property type="entry name" value="PROKAR_LIPOPROTEIN"/>
    <property type="match status" value="1"/>
</dbReference>
<gene>
    <name evidence="17" type="ORF">IAC59_01650</name>
</gene>
<evidence type="ECO:0000313" key="18">
    <source>
        <dbReference type="Proteomes" id="UP000824123"/>
    </source>
</evidence>
<accession>A0A9D1LQ62</accession>
<dbReference type="PROSITE" id="PS50928">
    <property type="entry name" value="ABC_TM1"/>
    <property type="match status" value="1"/>
</dbReference>
<feature type="compositionally biased region" description="Low complexity" evidence="14">
    <location>
        <begin position="759"/>
        <end position="770"/>
    </location>
</feature>
<dbReference type="Gene3D" id="3.40.50.300">
    <property type="entry name" value="P-loop containing nucleotide triphosphate hydrolases"/>
    <property type="match status" value="1"/>
</dbReference>
<comment type="similarity">
    <text evidence="13">Belongs to the binding-protein-dependent transport system permease family.</text>
</comment>
<dbReference type="AlphaFoldDB" id="A0A9D1LQ62"/>
<dbReference type="InterPro" id="IPR001320">
    <property type="entry name" value="Iontro_rcpt_C"/>
</dbReference>
<dbReference type="PROSITE" id="PS00211">
    <property type="entry name" value="ABC_TRANSPORTER_1"/>
    <property type="match status" value="1"/>
</dbReference>
<dbReference type="GO" id="GO:0005524">
    <property type="term" value="F:ATP binding"/>
    <property type="evidence" value="ECO:0007669"/>
    <property type="project" value="UniProtKB-KW"/>
</dbReference>
<sequence>MTHSRNTHMRHIAVRCAALVLVAWMLLLSGCTAQTAQTKLYRDASDFYGANIGIMTGTVLDDLLGDVLQGATFKRYDDIAGQLEALRKGDVDGVALDLPMAELIAAQQPEFAVFDQVLAENDYGYMLRKGSELTPRISEVIERFKADGTIDALAEKWLSGDEARMVIDWSQYQLEGRAGGTLRVAYDPTGAPMTYIIGDGEAAGFEVELILMIADELDMGVELTRTNFSSLINSVQSDKADVAISCITITPERSEQVDFPTSYFSGGTVLLCRASDLPATDKDLNSASVTIAVEAASATETAARTQYPNANYIYVSNATDGMLAVQSGKADAFAVDLSTYESSLAAGTSGLKLHSDGIIGDIGKVSIGVSRLTSIPNAVELIDQFLSEITADGTLEAMRKRWLTDRDYEMPDIAQAESPDFTITVGTTGLVEPYSFYVGEDVTGLDVELMRRFALWCNAGLKLELYDWNGLATACVAGKVDYIASNLFETPEKREAMDFSTPYAQVQTVMVVPESTAASKTFWQSIKDSFEKTFITENRWKLIANGLGVTLEISIFAGILGSILGFGLCLALRSRHKWLRLPFAALCRLITGIPSLVVLMIIYFVIFASVSISPVFVGILSFALLFAVAVAGILDTGINAIDRGQWEAASALGFGGASTFRRVIMPQALRHVLPLYKGEFVSMVKLTSIVGYISIEDLTKAGDIIRSRTYEAFFPLLATAAIYFAISTLATYALGRVELHIDPQRKPRRLPKGVEQTDVPDAVNPAPAAKPASTQPAEVLITVEHLKKSYPNATPLKDVNTTIRRGEVITIIGPSGTGKSTLMRCINRLDTPTEGRITVFGQDVCARGVDLTVLRRRMGMVFQSFNLFGHLTVIENVMLAPVVLKHAPRQQAYENGIRLLRMVGMAEKALNYPDELSGGQRQRVAIARALAMDPEIVLFDEPTSALDPTMVGEVLAVIRRLANEGLTMMIVTHEMKFARDVSTRIFYMDQGVIYEDGTPEQIFDHPRRNRTRTFVNRLKVLPFKITSPNYDFIAMTEQLQQFGEKNLLPRRQLDNLRRAFEEICAMNIIPHSPQDYVLRVFTEYSESGKLEMRFRWGGVRFNPFKEGDQLSSRLVMAFIKDYHYEYSDGENRLVVML</sequence>
<dbReference type="PANTHER" id="PTHR43166">
    <property type="entry name" value="AMINO ACID IMPORT ATP-BINDING PROTEIN"/>
    <property type="match status" value="1"/>
</dbReference>
<dbReference type="Gene3D" id="1.10.3720.10">
    <property type="entry name" value="MetI-like"/>
    <property type="match status" value="1"/>
</dbReference>
<keyword evidence="7 13" id="KW-0812">Transmembrane</keyword>
<keyword evidence="11 13" id="KW-1133">Transmembrane helix</keyword>
<reference evidence="17" key="1">
    <citation type="submission" date="2020-10" db="EMBL/GenBank/DDBJ databases">
        <authorList>
            <person name="Gilroy R."/>
        </authorList>
    </citation>
    <scope>NUCLEOTIDE SEQUENCE</scope>
    <source>
        <strain evidence="17">ChiSxjej2B14-8506</strain>
    </source>
</reference>
<dbReference type="CDD" id="cd13530">
    <property type="entry name" value="PBP2_peptides_like"/>
    <property type="match status" value="1"/>
</dbReference>
<dbReference type="CDD" id="cd06261">
    <property type="entry name" value="TM_PBP2"/>
    <property type="match status" value="1"/>
</dbReference>
<feature type="region of interest" description="Disordered" evidence="14">
    <location>
        <begin position="747"/>
        <end position="770"/>
    </location>
</feature>
<protein>
    <submittedName>
        <fullName evidence="17">Transporter substrate-binding domain-containing protein</fullName>
    </submittedName>
</protein>
<dbReference type="GO" id="GO:0016887">
    <property type="term" value="F:ATP hydrolysis activity"/>
    <property type="evidence" value="ECO:0007669"/>
    <property type="project" value="InterPro"/>
</dbReference>
<reference evidence="17" key="2">
    <citation type="journal article" date="2021" name="PeerJ">
        <title>Extensive microbial diversity within the chicken gut microbiome revealed by metagenomics and culture.</title>
        <authorList>
            <person name="Gilroy R."/>
            <person name="Ravi A."/>
            <person name="Getino M."/>
            <person name="Pursley I."/>
            <person name="Horton D.L."/>
            <person name="Alikhan N.F."/>
            <person name="Baker D."/>
            <person name="Gharbi K."/>
            <person name="Hall N."/>
            <person name="Watson M."/>
            <person name="Adriaenssens E.M."/>
            <person name="Foster-Nyarko E."/>
            <person name="Jarju S."/>
            <person name="Secka A."/>
            <person name="Antonio M."/>
            <person name="Oren A."/>
            <person name="Chaudhuri R.R."/>
            <person name="La Ragione R."/>
            <person name="Hildebrand F."/>
            <person name="Pallen M.J."/>
        </authorList>
    </citation>
    <scope>NUCLEOTIDE SEQUENCE</scope>
    <source>
        <strain evidence="17">ChiSxjej2B14-8506</strain>
    </source>
</reference>
<keyword evidence="9" id="KW-0547">Nucleotide-binding</keyword>
<feature type="transmembrane region" description="Helical" evidence="13">
    <location>
        <begin position="713"/>
        <end position="735"/>
    </location>
</feature>
<keyword evidence="5 13" id="KW-0813">Transport</keyword>
<dbReference type="CDD" id="cd03262">
    <property type="entry name" value="ABC_HisP_GlnQ"/>
    <property type="match status" value="1"/>
</dbReference>